<dbReference type="CDD" id="cd16449">
    <property type="entry name" value="RING-HC"/>
    <property type="match status" value="1"/>
</dbReference>
<dbReference type="HOGENOM" id="CLU_2270055_0_0_1"/>
<dbReference type="OrthoDB" id="3956180at2759"/>
<dbReference type="AlphaFoldDB" id="A0A074XGT2"/>
<protein>
    <recommendedName>
        <fullName evidence="3">RING-type domain-containing protein</fullName>
    </recommendedName>
</protein>
<dbReference type="SMART" id="SM00184">
    <property type="entry name" value="RING"/>
    <property type="match status" value="1"/>
</dbReference>
<evidence type="ECO:0000256" key="1">
    <source>
        <dbReference type="PROSITE-ProRule" id="PRU00175"/>
    </source>
</evidence>
<dbReference type="RefSeq" id="XP_029760887.1">
    <property type="nucleotide sequence ID" value="XM_029899704.1"/>
</dbReference>
<organism evidence="4 5">
    <name type="scientific">Aureobasidium pullulans EXF-150</name>
    <dbReference type="NCBI Taxonomy" id="1043002"/>
    <lineage>
        <taxon>Eukaryota</taxon>
        <taxon>Fungi</taxon>
        <taxon>Dikarya</taxon>
        <taxon>Ascomycota</taxon>
        <taxon>Pezizomycotina</taxon>
        <taxon>Dothideomycetes</taxon>
        <taxon>Dothideomycetidae</taxon>
        <taxon>Dothideales</taxon>
        <taxon>Saccotheciaceae</taxon>
        <taxon>Aureobasidium</taxon>
    </lineage>
</organism>
<dbReference type="EMBL" id="KL584981">
    <property type="protein sequence ID" value="KEQ84700.1"/>
    <property type="molecule type" value="Genomic_DNA"/>
</dbReference>
<keyword evidence="2" id="KW-1133">Transmembrane helix</keyword>
<reference evidence="4 5" key="1">
    <citation type="journal article" date="2014" name="BMC Genomics">
        <title>Genome sequencing of four Aureobasidium pullulans varieties: biotechnological potential, stress tolerance, and description of new species.</title>
        <authorList>
            <person name="Gostin Ar C."/>
            <person name="Ohm R.A."/>
            <person name="Kogej T."/>
            <person name="Sonjak S."/>
            <person name="Turk M."/>
            <person name="Zajc J."/>
            <person name="Zalar P."/>
            <person name="Grube M."/>
            <person name="Sun H."/>
            <person name="Han J."/>
            <person name="Sharma A."/>
            <person name="Chiniquy J."/>
            <person name="Ngan C.Y."/>
            <person name="Lipzen A."/>
            <person name="Barry K."/>
            <person name="Grigoriev I.V."/>
            <person name="Gunde-Cimerman N."/>
        </authorList>
    </citation>
    <scope>NUCLEOTIDE SEQUENCE [LARGE SCALE GENOMIC DNA]</scope>
    <source>
        <strain evidence="4 5">EXF-150</strain>
    </source>
</reference>
<keyword evidence="5" id="KW-1185">Reference proteome</keyword>
<dbReference type="GO" id="GO:0008270">
    <property type="term" value="F:zinc ion binding"/>
    <property type="evidence" value="ECO:0007669"/>
    <property type="project" value="UniProtKB-KW"/>
</dbReference>
<dbReference type="SUPFAM" id="SSF57850">
    <property type="entry name" value="RING/U-box"/>
    <property type="match status" value="1"/>
</dbReference>
<keyword evidence="1" id="KW-0479">Metal-binding</keyword>
<dbReference type="Pfam" id="PF13920">
    <property type="entry name" value="zf-C3HC4_3"/>
    <property type="match status" value="1"/>
</dbReference>
<proteinExistence type="predicted"/>
<gene>
    <name evidence="4" type="ORF">M438DRAFT_255136</name>
</gene>
<keyword evidence="1" id="KW-0863">Zinc-finger</keyword>
<dbReference type="GeneID" id="40742010"/>
<dbReference type="Proteomes" id="UP000030706">
    <property type="component" value="Unassembled WGS sequence"/>
</dbReference>
<feature type="non-terminal residue" evidence="4">
    <location>
        <position position="101"/>
    </location>
</feature>
<evidence type="ECO:0000259" key="3">
    <source>
        <dbReference type="PROSITE" id="PS50089"/>
    </source>
</evidence>
<dbReference type="Gene3D" id="3.30.40.10">
    <property type="entry name" value="Zinc/RING finger domain, C3HC4 (zinc finger)"/>
    <property type="match status" value="1"/>
</dbReference>
<keyword evidence="1" id="KW-0862">Zinc</keyword>
<feature type="transmembrane region" description="Helical" evidence="2">
    <location>
        <begin position="20"/>
        <end position="42"/>
    </location>
</feature>
<sequence>LGDILSYISCLTLHNKPHPWLSLTLAISYTIWQALPGSFASLNLPSHEKFMRSLDPHEKEQDCMICWDDEKPLAILPCKHMACVSCLQLMGENLQTACPLC</sequence>
<evidence type="ECO:0000256" key="2">
    <source>
        <dbReference type="SAM" id="Phobius"/>
    </source>
</evidence>
<feature type="domain" description="RING-type" evidence="3">
    <location>
        <begin position="63"/>
        <end position="101"/>
    </location>
</feature>
<evidence type="ECO:0000313" key="5">
    <source>
        <dbReference type="Proteomes" id="UP000030706"/>
    </source>
</evidence>
<evidence type="ECO:0000313" key="4">
    <source>
        <dbReference type="EMBL" id="KEQ84700.1"/>
    </source>
</evidence>
<keyword evidence="2" id="KW-0812">Transmembrane</keyword>
<dbReference type="InterPro" id="IPR001841">
    <property type="entry name" value="Znf_RING"/>
</dbReference>
<accession>A0A074XGT2</accession>
<dbReference type="PROSITE" id="PS50089">
    <property type="entry name" value="ZF_RING_2"/>
    <property type="match status" value="1"/>
</dbReference>
<keyword evidence="2" id="KW-0472">Membrane</keyword>
<dbReference type="InterPro" id="IPR013083">
    <property type="entry name" value="Znf_RING/FYVE/PHD"/>
</dbReference>
<feature type="non-terminal residue" evidence="4">
    <location>
        <position position="1"/>
    </location>
</feature>
<name>A0A074XGT2_AURPU</name>